<feature type="region of interest" description="Disordered" evidence="2">
    <location>
        <begin position="92"/>
        <end position="127"/>
    </location>
</feature>
<dbReference type="AlphaFoldDB" id="A0AAD9C234"/>
<dbReference type="Proteomes" id="UP001228049">
    <property type="component" value="Unassembled WGS sequence"/>
</dbReference>
<feature type="compositionally biased region" description="Polar residues" evidence="2">
    <location>
        <begin position="451"/>
        <end position="464"/>
    </location>
</feature>
<dbReference type="InterPro" id="IPR042334">
    <property type="entry name" value="ANKRD31"/>
</dbReference>
<feature type="region of interest" description="Disordered" evidence="2">
    <location>
        <begin position="306"/>
        <end position="335"/>
    </location>
</feature>
<feature type="repeat" description="ANK" evidence="1">
    <location>
        <begin position="155"/>
        <end position="187"/>
    </location>
</feature>
<evidence type="ECO:0000313" key="3">
    <source>
        <dbReference type="EMBL" id="KAK1893353.1"/>
    </source>
</evidence>
<dbReference type="PROSITE" id="PS50297">
    <property type="entry name" value="ANK_REP_REGION"/>
    <property type="match status" value="2"/>
</dbReference>
<keyword evidence="4" id="KW-1185">Reference proteome</keyword>
<evidence type="ECO:0000256" key="1">
    <source>
        <dbReference type="PROSITE-ProRule" id="PRU00023"/>
    </source>
</evidence>
<reference evidence="3" key="1">
    <citation type="submission" date="2023-04" db="EMBL/GenBank/DDBJ databases">
        <title>Chromosome-level genome of Chaenocephalus aceratus.</title>
        <authorList>
            <person name="Park H."/>
        </authorList>
    </citation>
    <scope>NUCLEOTIDE SEQUENCE</scope>
    <source>
        <strain evidence="3">DE</strain>
        <tissue evidence="3">Muscle</tissue>
    </source>
</reference>
<dbReference type="SMART" id="SM00248">
    <property type="entry name" value="ANK"/>
    <property type="match status" value="3"/>
</dbReference>
<feature type="repeat" description="ANK" evidence="1">
    <location>
        <begin position="188"/>
        <end position="220"/>
    </location>
</feature>
<dbReference type="Pfam" id="PF12796">
    <property type="entry name" value="Ank_2"/>
    <property type="match status" value="1"/>
</dbReference>
<name>A0AAD9C234_DISEL</name>
<evidence type="ECO:0000313" key="4">
    <source>
        <dbReference type="Proteomes" id="UP001228049"/>
    </source>
</evidence>
<dbReference type="InterPro" id="IPR002110">
    <property type="entry name" value="Ankyrin_rpt"/>
</dbReference>
<feature type="compositionally biased region" description="Polar residues" evidence="2">
    <location>
        <begin position="488"/>
        <end position="510"/>
    </location>
</feature>
<dbReference type="PROSITE" id="PS50088">
    <property type="entry name" value="ANK_REPEAT"/>
    <property type="match status" value="2"/>
</dbReference>
<feature type="region of interest" description="Disordered" evidence="2">
    <location>
        <begin position="451"/>
        <end position="518"/>
    </location>
</feature>
<feature type="compositionally biased region" description="Basic and acidic residues" evidence="2">
    <location>
        <begin position="318"/>
        <end position="334"/>
    </location>
</feature>
<dbReference type="Gene3D" id="1.25.40.20">
    <property type="entry name" value="Ankyrin repeat-containing domain"/>
    <property type="match status" value="1"/>
</dbReference>
<protein>
    <submittedName>
        <fullName evidence="3">Ankyrin repeat domain containing protein 31</fullName>
    </submittedName>
</protein>
<comment type="caution">
    <text evidence="3">The sequence shown here is derived from an EMBL/GenBank/DDBJ whole genome shotgun (WGS) entry which is preliminary data.</text>
</comment>
<sequence>MECLISDDMNPICGAPEEFLSGVEVREEEVQRILNTYNNILFLSTRDILEMFDGCNQEIEMNGDGSPDDDSLSLLRDLNVIGAAEDMEITNADAQIGSKEQEKKVEGEINGPKPPVPGTSSCAQTAAGSQSCHSAKISKKVRKLNKKQLNKRDSMGETILHKVCKRRDLAEVRALIEAGINVNIKDNAGWTALHEAAFVGDKAVAEELLKAGADVNARSYNGVSPLHDAVSGKHHQHGSNSSHRQMGGLSAMDMAEEEKMKELLSLGVASVIHEQPCQGPAQYRQPGEMSSEAPCHNSISASCSNALSVRPGDLGDGDGVREPGDIQPKKKDTATDNLSHTAATRVFLEETGRKQTDVSSWPLIDLEDAGRYHAALIQIHDGLNEVLNQQQLEKDNLEQKLRMVSDPLRHRLLKSRLVSLSLCQRTLVELLQKQMHMEEVYLTAKARLSNNQSRAGTQQLNHFSTPDPEAGEPHSSNHNGQRQESHRPITQPTLFRSAPLNNAGNPTQPLLTPKHTDRGVIPSGSALELVLKGQWHLALLLDDGSIKDSKGKLHLTPERWLELILSNNIPVSSAYAWDKVMLRGKPLSHYVLNMEAEGHSEQASPDVQHCSAASPKELLTPANLRRMIMNIKIVHLVGDDEWLPSAQMDYYWAKLLEKDPDDWGEL</sequence>
<dbReference type="InterPro" id="IPR036770">
    <property type="entry name" value="Ankyrin_rpt-contain_sf"/>
</dbReference>
<accession>A0AAD9C234</accession>
<dbReference type="PANTHER" id="PTHR24176:SF14">
    <property type="entry name" value="ANKYRIN REPEAT DOMAIN-CONTAINING PROTEIN 31"/>
    <property type="match status" value="1"/>
</dbReference>
<keyword evidence="1" id="KW-0040">ANK repeat</keyword>
<evidence type="ECO:0000256" key="2">
    <source>
        <dbReference type="SAM" id="MobiDB-lite"/>
    </source>
</evidence>
<gene>
    <name evidence="3" type="ORF">KUDE01_008422</name>
</gene>
<dbReference type="EMBL" id="JASDAP010000013">
    <property type="protein sequence ID" value="KAK1893353.1"/>
    <property type="molecule type" value="Genomic_DNA"/>
</dbReference>
<dbReference type="PANTHER" id="PTHR24176">
    <property type="entry name" value="ANKYRIN REPEAT DOMAIN-CONTAINING PROTEIN 31-RELATED"/>
    <property type="match status" value="1"/>
</dbReference>
<feature type="compositionally biased region" description="Polar residues" evidence="2">
    <location>
        <begin position="118"/>
        <end position="127"/>
    </location>
</feature>
<dbReference type="SUPFAM" id="SSF48403">
    <property type="entry name" value="Ankyrin repeat"/>
    <property type="match status" value="1"/>
</dbReference>
<proteinExistence type="predicted"/>
<organism evidence="3 4">
    <name type="scientific">Dissostichus eleginoides</name>
    <name type="common">Patagonian toothfish</name>
    <name type="synonym">Dissostichus amissus</name>
    <dbReference type="NCBI Taxonomy" id="100907"/>
    <lineage>
        <taxon>Eukaryota</taxon>
        <taxon>Metazoa</taxon>
        <taxon>Chordata</taxon>
        <taxon>Craniata</taxon>
        <taxon>Vertebrata</taxon>
        <taxon>Euteleostomi</taxon>
        <taxon>Actinopterygii</taxon>
        <taxon>Neopterygii</taxon>
        <taxon>Teleostei</taxon>
        <taxon>Neoteleostei</taxon>
        <taxon>Acanthomorphata</taxon>
        <taxon>Eupercaria</taxon>
        <taxon>Perciformes</taxon>
        <taxon>Notothenioidei</taxon>
        <taxon>Nototheniidae</taxon>
        <taxon>Dissostichus</taxon>
    </lineage>
</organism>